<sequence>MKLIILPQKTQYDEKIFLFDENMAVCENGKILYYDNLGHLHGTNYECILDSITENTPAEEIKKKIINLENILIDFFIVNLIENTINNERFDLIDEDTISYKGFLINLETLEIRGSAIELKSKDEIEAYFEANKMLYSPEGEVQKSIKAIIQAVYRQNIDNFVDYEFLRNFLEERL</sequence>
<evidence type="ECO:0000313" key="1">
    <source>
        <dbReference type="EMBL" id="KPH54720.1"/>
    </source>
</evidence>
<dbReference type="Proteomes" id="UP000037997">
    <property type="component" value="Unassembled WGS sequence"/>
</dbReference>
<evidence type="ECO:0000313" key="2">
    <source>
        <dbReference type="Proteomes" id="UP000037997"/>
    </source>
</evidence>
<accession>A0A0N1EGT1</accession>
<name>A0A0N1EGT1_9HELI</name>
<proteinExistence type="predicted"/>
<gene>
    <name evidence="1" type="ORF">HPU229334_00470</name>
</gene>
<reference evidence="1 2" key="1">
    <citation type="submission" date="2014-06" db="EMBL/GenBank/DDBJ databases">
        <title>Helicobacter pullorum isolates in fresh chicken meat - phenotypic and genotypic features.</title>
        <authorList>
            <person name="Borges V."/>
            <person name="Santos A."/>
            <person name="Correia C.B."/>
            <person name="Saraiva M."/>
            <person name="Menard A."/>
            <person name="Vieira L."/>
            <person name="Sampaio D.A."/>
            <person name="Gomes J.P."/>
            <person name="Oleastro M."/>
        </authorList>
    </citation>
    <scope>NUCLEOTIDE SEQUENCE [LARGE SCALE GENOMIC DNA]</scope>
    <source>
        <strain evidence="1 2">229334/12</strain>
    </source>
</reference>
<protein>
    <submittedName>
        <fullName evidence="1">Uncharacterized protein</fullName>
    </submittedName>
</protein>
<dbReference type="EMBL" id="JNOC01000107">
    <property type="protein sequence ID" value="KPH54720.1"/>
    <property type="molecule type" value="Genomic_DNA"/>
</dbReference>
<dbReference type="AlphaFoldDB" id="A0A0N1EGT1"/>
<comment type="caution">
    <text evidence="1">The sequence shown here is derived from an EMBL/GenBank/DDBJ whole genome shotgun (WGS) entry which is preliminary data.</text>
</comment>
<organism evidence="1 2">
    <name type="scientific">Helicobacter pullorum</name>
    <dbReference type="NCBI Taxonomy" id="35818"/>
    <lineage>
        <taxon>Bacteria</taxon>
        <taxon>Pseudomonadati</taxon>
        <taxon>Campylobacterota</taxon>
        <taxon>Epsilonproteobacteria</taxon>
        <taxon>Campylobacterales</taxon>
        <taxon>Helicobacteraceae</taxon>
        <taxon>Helicobacter</taxon>
    </lineage>
</organism>
<dbReference type="RefSeq" id="WP_054198725.1">
    <property type="nucleotide sequence ID" value="NZ_JNOC01000107.1"/>
</dbReference>
<dbReference type="PATRIC" id="fig|35818.11.peg.92"/>